<evidence type="ECO:0000313" key="1">
    <source>
        <dbReference type="EMBL" id="PON94757.1"/>
    </source>
</evidence>
<dbReference type="InParanoid" id="A0A2P5FAD8"/>
<accession>A0A2P5FAD8</accession>
<dbReference type="Proteomes" id="UP000237000">
    <property type="component" value="Unassembled WGS sequence"/>
</dbReference>
<keyword evidence="2" id="KW-1185">Reference proteome</keyword>
<dbReference type="EMBL" id="JXTC01000049">
    <property type="protein sequence ID" value="PON94757.1"/>
    <property type="molecule type" value="Genomic_DNA"/>
</dbReference>
<name>A0A2P5FAD8_TREOI</name>
<feature type="non-terminal residue" evidence="1">
    <location>
        <position position="1"/>
    </location>
</feature>
<reference evidence="2" key="1">
    <citation type="submission" date="2016-06" db="EMBL/GenBank/DDBJ databases">
        <title>Parallel loss of symbiosis genes in relatives of nitrogen-fixing non-legume Parasponia.</title>
        <authorList>
            <person name="Van Velzen R."/>
            <person name="Holmer R."/>
            <person name="Bu F."/>
            <person name="Rutten L."/>
            <person name="Van Zeijl A."/>
            <person name="Liu W."/>
            <person name="Santuari L."/>
            <person name="Cao Q."/>
            <person name="Sharma T."/>
            <person name="Shen D."/>
            <person name="Roswanjaya Y."/>
            <person name="Wardhani T."/>
            <person name="Kalhor M.S."/>
            <person name="Jansen J."/>
            <person name="Van den Hoogen J."/>
            <person name="Gungor B."/>
            <person name="Hartog M."/>
            <person name="Hontelez J."/>
            <person name="Verver J."/>
            <person name="Yang W.-C."/>
            <person name="Schijlen E."/>
            <person name="Repin R."/>
            <person name="Schilthuizen M."/>
            <person name="Schranz E."/>
            <person name="Heidstra R."/>
            <person name="Miyata K."/>
            <person name="Fedorova E."/>
            <person name="Kohlen W."/>
            <person name="Bisseling T."/>
            <person name="Smit S."/>
            <person name="Geurts R."/>
        </authorList>
    </citation>
    <scope>NUCLEOTIDE SEQUENCE [LARGE SCALE GENOMIC DNA]</scope>
    <source>
        <strain evidence="2">cv. RG33-2</strain>
    </source>
</reference>
<protein>
    <submittedName>
        <fullName evidence="1">Uncharacterized protein</fullName>
    </submittedName>
</protein>
<sequence length="39" mass="4700">TIDYVRKRNEAVTCWCVLVIWEIWDYLEVGASFYHPNPI</sequence>
<dbReference type="AlphaFoldDB" id="A0A2P5FAD8"/>
<proteinExistence type="predicted"/>
<gene>
    <name evidence="1" type="ORF">TorRG33x02_095400</name>
</gene>
<organism evidence="1 2">
    <name type="scientific">Trema orientale</name>
    <name type="common">Charcoal tree</name>
    <name type="synonym">Celtis orientalis</name>
    <dbReference type="NCBI Taxonomy" id="63057"/>
    <lineage>
        <taxon>Eukaryota</taxon>
        <taxon>Viridiplantae</taxon>
        <taxon>Streptophyta</taxon>
        <taxon>Embryophyta</taxon>
        <taxon>Tracheophyta</taxon>
        <taxon>Spermatophyta</taxon>
        <taxon>Magnoliopsida</taxon>
        <taxon>eudicotyledons</taxon>
        <taxon>Gunneridae</taxon>
        <taxon>Pentapetalae</taxon>
        <taxon>rosids</taxon>
        <taxon>fabids</taxon>
        <taxon>Rosales</taxon>
        <taxon>Cannabaceae</taxon>
        <taxon>Trema</taxon>
    </lineage>
</organism>
<comment type="caution">
    <text evidence="1">The sequence shown here is derived from an EMBL/GenBank/DDBJ whole genome shotgun (WGS) entry which is preliminary data.</text>
</comment>
<evidence type="ECO:0000313" key="2">
    <source>
        <dbReference type="Proteomes" id="UP000237000"/>
    </source>
</evidence>